<sequence length="53" mass="6198">MVEAFFKEFCASSVFLSSTARRTSFITCLVLERLVLFRSLRFSFCRLRLIADL</sequence>
<reference evidence="1" key="1">
    <citation type="submission" date="2018-05" db="EMBL/GenBank/DDBJ databases">
        <authorList>
            <person name="Lanie J.A."/>
            <person name="Ng W.-L."/>
            <person name="Kazmierczak K.M."/>
            <person name="Andrzejewski T.M."/>
            <person name="Davidsen T.M."/>
            <person name="Wayne K.J."/>
            <person name="Tettelin H."/>
            <person name="Glass J.I."/>
            <person name="Rusch D."/>
            <person name="Podicherti R."/>
            <person name="Tsui H.-C.T."/>
            <person name="Winkler M.E."/>
        </authorList>
    </citation>
    <scope>NUCLEOTIDE SEQUENCE</scope>
</reference>
<dbReference type="AlphaFoldDB" id="A0A382GFR4"/>
<name>A0A382GFR4_9ZZZZ</name>
<dbReference type="EMBL" id="UINC01054845">
    <property type="protein sequence ID" value="SVB73041.1"/>
    <property type="molecule type" value="Genomic_DNA"/>
</dbReference>
<accession>A0A382GFR4</accession>
<organism evidence="1">
    <name type="scientific">marine metagenome</name>
    <dbReference type="NCBI Taxonomy" id="408172"/>
    <lineage>
        <taxon>unclassified sequences</taxon>
        <taxon>metagenomes</taxon>
        <taxon>ecological metagenomes</taxon>
    </lineage>
</organism>
<evidence type="ECO:0000313" key="1">
    <source>
        <dbReference type="EMBL" id="SVB73041.1"/>
    </source>
</evidence>
<protein>
    <submittedName>
        <fullName evidence="1">Uncharacterized protein</fullName>
    </submittedName>
</protein>
<proteinExistence type="predicted"/>
<gene>
    <name evidence="1" type="ORF">METZ01_LOCUS225895</name>
</gene>